<gene>
    <name evidence="3" type="ORF">GcLGCM259_2010</name>
</gene>
<evidence type="ECO:0000313" key="3">
    <source>
        <dbReference type="EMBL" id="QCY47725.1"/>
    </source>
</evidence>
<dbReference type="CDD" id="cd11614">
    <property type="entry name" value="SAF_CpaB_FlgA_like"/>
    <property type="match status" value="1"/>
</dbReference>
<feature type="compositionally biased region" description="Basic residues" evidence="1">
    <location>
        <begin position="1"/>
        <end position="20"/>
    </location>
</feature>
<feature type="region of interest" description="Disordered" evidence="1">
    <location>
        <begin position="1"/>
        <end position="21"/>
    </location>
</feature>
<dbReference type="KEGG" id="gcr:GcLGCM259_2010"/>
<keyword evidence="3" id="KW-0969">Cilium</keyword>
<evidence type="ECO:0000313" key="4">
    <source>
        <dbReference type="Proteomes" id="UP000307000"/>
    </source>
</evidence>
<proteinExistence type="predicted"/>
<accession>A0A5B7WWL7</accession>
<evidence type="ECO:0000259" key="2">
    <source>
        <dbReference type="Pfam" id="PF16976"/>
    </source>
</evidence>
<organism evidence="3 4">
    <name type="scientific">Glutamicibacter creatinolyticus</name>
    <dbReference type="NCBI Taxonomy" id="162496"/>
    <lineage>
        <taxon>Bacteria</taxon>
        <taxon>Bacillati</taxon>
        <taxon>Actinomycetota</taxon>
        <taxon>Actinomycetes</taxon>
        <taxon>Micrococcales</taxon>
        <taxon>Micrococcaceae</taxon>
        <taxon>Glutamicibacter</taxon>
    </lineage>
</organism>
<keyword evidence="4" id="KW-1185">Reference proteome</keyword>
<protein>
    <submittedName>
        <fullName evidence="3">Flagellar biosynthesis protein FlgA</fullName>
    </submittedName>
</protein>
<dbReference type="AlphaFoldDB" id="A0A5B7WWL7"/>
<dbReference type="EMBL" id="CP034412">
    <property type="protein sequence ID" value="QCY47725.1"/>
    <property type="molecule type" value="Genomic_DNA"/>
</dbReference>
<dbReference type="InterPro" id="IPR031571">
    <property type="entry name" value="RcpC_dom"/>
</dbReference>
<dbReference type="Pfam" id="PF16976">
    <property type="entry name" value="RcpC"/>
    <property type="match status" value="1"/>
</dbReference>
<name>A0A5B7WWL7_9MICC</name>
<dbReference type="Proteomes" id="UP000307000">
    <property type="component" value="Chromosome"/>
</dbReference>
<sequence length="232" mass="24260">MSRFRTSRAPRIPRPRRRPASSRAELFRRYRRPLAVAFAVLAGASLLSALAPERTSDQQVLTLAVEKSAGSQLLAQDVVFSPVSGLSRVPGLLDDPQQAIGQRLAVGLPAGALLNEQVLIGPQLLTGMPPGSVAVPIRLSDPATVQLLHPGQLVDIVLSSGDGFEQEIISHTIGRRLPVLWVPQRGEGDSLGLLPASGTSGEGIVVVAADGAQADELSGAVTRGKVSAVLVN</sequence>
<reference evidence="3 4" key="1">
    <citation type="submission" date="2018-12" db="EMBL/GenBank/DDBJ databases">
        <title>Complete Genome Sequence of Glutamicibacter creatinolyticus strain LGCM259,isolated from an abscess of a 12-year-old mare in Italy.</title>
        <authorList>
            <person name="Santos R.G."/>
            <person name="Silva A.L."/>
            <person name="Seyffert N."/>
            <person name="Castro T.L.P."/>
            <person name="Attili A.R."/>
            <person name="Rifici C."/>
            <person name="Mazzullo G."/>
            <person name="Brenig B."/>
            <person name="Venanzi F."/>
            <person name="Azevedo V."/>
        </authorList>
    </citation>
    <scope>NUCLEOTIDE SEQUENCE [LARGE SCALE GENOMIC DNA]</scope>
    <source>
        <strain evidence="3 4">LGCM 259</strain>
    </source>
</reference>
<evidence type="ECO:0000256" key="1">
    <source>
        <dbReference type="SAM" id="MobiDB-lite"/>
    </source>
</evidence>
<keyword evidence="3" id="KW-0966">Cell projection</keyword>
<feature type="domain" description="Flp pilus assembly protein RcpC/CpaB" evidence="2">
    <location>
        <begin position="124"/>
        <end position="230"/>
    </location>
</feature>
<dbReference type="RefSeq" id="WP_138926575.1">
    <property type="nucleotide sequence ID" value="NZ_CP034412.1"/>
</dbReference>
<keyword evidence="3" id="KW-0282">Flagellum</keyword>